<dbReference type="GO" id="GO:0030170">
    <property type="term" value="F:pyridoxal phosphate binding"/>
    <property type="evidence" value="ECO:0007669"/>
    <property type="project" value="InterPro"/>
</dbReference>
<accession>A0A7I7JPM2</accession>
<dbReference type="Pfam" id="PF03476">
    <property type="entry name" value="MOSC_N"/>
    <property type="match status" value="1"/>
</dbReference>
<dbReference type="InterPro" id="IPR005302">
    <property type="entry name" value="MoCF_Sase_C"/>
</dbReference>
<dbReference type="RefSeq" id="WP_193465162.1">
    <property type="nucleotide sequence ID" value="NZ_AP022562.1"/>
</dbReference>
<gene>
    <name evidence="2" type="ORF">MNVM_28670</name>
</gene>
<feature type="domain" description="MOSC" evidence="1">
    <location>
        <begin position="104"/>
        <end position="293"/>
    </location>
</feature>
<evidence type="ECO:0000313" key="2">
    <source>
        <dbReference type="EMBL" id="BBX13786.1"/>
    </source>
</evidence>
<dbReference type="AlphaFoldDB" id="A0A7I7JPM2"/>
<dbReference type="Pfam" id="PF03473">
    <property type="entry name" value="MOSC"/>
    <property type="match status" value="1"/>
</dbReference>
<sequence>MHAVGRISGIWRYPVKSMGGQRVSTAGVGKLGLHADRTWAVRDLEKNATTSAKRLAGLLLCTARYALPPPPEAGPGHAPEVLIGFPDGSEISSSDPEVHAALSSYLDRDVELRPLPPIEDRDQYRGQMASAADLHNYFGLDAGEPLPDLSMFPVKKLAELSRYITPVGSYVDAYPVHVITEQTLRTMTGLTPGSDFDVRRFRPTILVDAASTSGTSDHPETDWCGGTLHAPLAALKPLLPTVRCVMPSHAQPELRRDRQITRSIAAHTNHCLGVYGTVIRSGELREGDPLDFVPSDRSILAATAGAGAMRVKRLLMKAGTTAITRGLKLQQN</sequence>
<dbReference type="Proteomes" id="UP000466997">
    <property type="component" value="Chromosome"/>
</dbReference>
<evidence type="ECO:0000313" key="3">
    <source>
        <dbReference type="Proteomes" id="UP000466997"/>
    </source>
</evidence>
<dbReference type="EMBL" id="AP022562">
    <property type="protein sequence ID" value="BBX13786.1"/>
    <property type="molecule type" value="Genomic_DNA"/>
</dbReference>
<organism evidence="2 3">
    <name type="scientific">Mycobacterium novum</name>
    <dbReference type="NCBI Taxonomy" id="2492438"/>
    <lineage>
        <taxon>Bacteria</taxon>
        <taxon>Bacillati</taxon>
        <taxon>Actinomycetota</taxon>
        <taxon>Actinomycetes</taxon>
        <taxon>Mycobacteriales</taxon>
        <taxon>Mycobacteriaceae</taxon>
        <taxon>Mycobacterium</taxon>
    </lineage>
</organism>
<evidence type="ECO:0000259" key="1">
    <source>
        <dbReference type="PROSITE" id="PS51340"/>
    </source>
</evidence>
<proteinExistence type="predicted"/>
<keyword evidence="3" id="KW-1185">Reference proteome</keyword>
<dbReference type="SUPFAM" id="SSF50800">
    <property type="entry name" value="PK beta-barrel domain-like"/>
    <property type="match status" value="1"/>
</dbReference>
<name>A0A7I7JPM2_9MYCO</name>
<dbReference type="InterPro" id="IPR011037">
    <property type="entry name" value="Pyrv_Knase-like_insert_dom_sf"/>
</dbReference>
<protein>
    <submittedName>
        <fullName evidence="2">Molybdenum cofactor biosysynthesis protein</fullName>
    </submittedName>
</protein>
<dbReference type="GO" id="GO:0003824">
    <property type="term" value="F:catalytic activity"/>
    <property type="evidence" value="ECO:0007669"/>
    <property type="project" value="InterPro"/>
</dbReference>
<dbReference type="PROSITE" id="PS51340">
    <property type="entry name" value="MOSC"/>
    <property type="match status" value="1"/>
</dbReference>
<reference evidence="2 3" key="1">
    <citation type="journal article" date="2019" name="Emerg. Microbes Infect.">
        <title>Comprehensive subspecies identification of 175 nontuberculous mycobacteria species based on 7547 genomic profiles.</title>
        <authorList>
            <person name="Matsumoto Y."/>
            <person name="Kinjo T."/>
            <person name="Motooka D."/>
            <person name="Nabeya D."/>
            <person name="Jung N."/>
            <person name="Uechi K."/>
            <person name="Horii T."/>
            <person name="Iida T."/>
            <person name="Fujita J."/>
            <person name="Nakamura S."/>
        </authorList>
    </citation>
    <scope>NUCLEOTIDE SEQUENCE [LARGE SCALE GENOMIC DNA]</scope>
    <source>
        <strain evidence="2 3">JCM 6391</strain>
    </source>
</reference>
<dbReference type="KEGG" id="mnm:MNVM_28670"/>
<dbReference type="InterPro" id="IPR005303">
    <property type="entry name" value="MOCOS_middle"/>
</dbReference>
<dbReference type="GO" id="GO:0030151">
    <property type="term" value="F:molybdenum ion binding"/>
    <property type="evidence" value="ECO:0007669"/>
    <property type="project" value="InterPro"/>
</dbReference>